<dbReference type="OMA" id="GSAACDW"/>
<reference evidence="3" key="1">
    <citation type="submission" date="2025-08" db="UniProtKB">
        <authorList>
            <consortium name="RefSeq"/>
        </authorList>
    </citation>
    <scope>IDENTIFICATION</scope>
</reference>
<proteinExistence type="predicted"/>
<feature type="transmembrane region" description="Helical" evidence="1">
    <location>
        <begin position="95"/>
        <end position="115"/>
    </location>
</feature>
<keyword evidence="1" id="KW-0812">Transmembrane</keyword>
<dbReference type="RefSeq" id="XP_013084906.2">
    <property type="nucleotide sequence ID" value="XM_013229452.2"/>
</dbReference>
<dbReference type="SUPFAM" id="SSF103481">
    <property type="entry name" value="Multidrug resistance efflux transporter EmrE"/>
    <property type="match status" value="1"/>
</dbReference>
<evidence type="ECO:0000313" key="3">
    <source>
        <dbReference type="RefSeq" id="XP_013084906.2"/>
    </source>
</evidence>
<dbReference type="KEGG" id="bgt:106069725"/>
<name>A0A9U8EF19_BIOGL</name>
<accession>A0A9U8EF19</accession>
<dbReference type="GeneID" id="106069725"/>
<keyword evidence="2" id="KW-1185">Reference proteome</keyword>
<protein>
    <submittedName>
        <fullName evidence="3">Uncharacterized protein LOC106069725</fullName>
    </submittedName>
</protein>
<organism evidence="2 3">
    <name type="scientific">Biomphalaria glabrata</name>
    <name type="common">Bloodfluke planorb</name>
    <name type="synonym">Freshwater snail</name>
    <dbReference type="NCBI Taxonomy" id="6526"/>
    <lineage>
        <taxon>Eukaryota</taxon>
        <taxon>Metazoa</taxon>
        <taxon>Spiralia</taxon>
        <taxon>Lophotrochozoa</taxon>
        <taxon>Mollusca</taxon>
        <taxon>Gastropoda</taxon>
        <taxon>Heterobranchia</taxon>
        <taxon>Euthyneura</taxon>
        <taxon>Panpulmonata</taxon>
        <taxon>Hygrophila</taxon>
        <taxon>Lymnaeoidea</taxon>
        <taxon>Planorbidae</taxon>
        <taxon>Biomphalaria</taxon>
    </lineage>
</organism>
<keyword evidence="1" id="KW-0472">Membrane</keyword>
<evidence type="ECO:0000313" key="2">
    <source>
        <dbReference type="Proteomes" id="UP001165740"/>
    </source>
</evidence>
<dbReference type="InterPro" id="IPR039632">
    <property type="entry name" value="TMEM42"/>
</dbReference>
<gene>
    <name evidence="3" type="primary">LOC106069725</name>
</gene>
<dbReference type="PANTHER" id="PTHR31965">
    <property type="entry name" value="TRANSMEMBRANE PROTEIN 42"/>
    <property type="match status" value="1"/>
</dbReference>
<dbReference type="Proteomes" id="UP001165740">
    <property type="component" value="Chromosome 7"/>
</dbReference>
<sequence length="164" mass="17817">MGAKGIILAVEAGICAAMASVSAKLAVSSSSARELAALVCYSVKNIFEHQVEVLSLYEVMLTVRLISVLGIFVFNALMWVLFTKSMHQCSSTLEATTFNLSSNFISTAIVGNLLFGENLNSVWFVGSLFIIVGLTIVHRSSDDITSTKSQQCIEKEQRDKTKTL</sequence>
<dbReference type="PANTHER" id="PTHR31965:SF1">
    <property type="entry name" value="TRANSMEMBRANE PROTEIN 42"/>
    <property type="match status" value="1"/>
</dbReference>
<feature type="transmembrane region" description="Helical" evidence="1">
    <location>
        <begin position="61"/>
        <end position="83"/>
    </location>
</feature>
<dbReference type="OrthoDB" id="5854584at2759"/>
<evidence type="ECO:0000256" key="1">
    <source>
        <dbReference type="SAM" id="Phobius"/>
    </source>
</evidence>
<dbReference type="AlphaFoldDB" id="A0A9U8EF19"/>
<keyword evidence="1" id="KW-1133">Transmembrane helix</keyword>
<dbReference type="InterPro" id="IPR037185">
    <property type="entry name" value="EmrE-like"/>
</dbReference>
<feature type="transmembrane region" description="Helical" evidence="1">
    <location>
        <begin position="121"/>
        <end position="138"/>
    </location>
</feature>